<dbReference type="EMBL" id="LT633808">
    <property type="protein sequence ID" value="SFZ72958.1"/>
    <property type="molecule type" value="Genomic_DNA"/>
</dbReference>
<organism evidence="1">
    <name type="scientific">Helicobacter salomonis</name>
    <dbReference type="NCBI Taxonomy" id="56878"/>
    <lineage>
        <taxon>Bacteria</taxon>
        <taxon>Pseudomonadati</taxon>
        <taxon>Campylobacterota</taxon>
        <taxon>Epsilonproteobacteria</taxon>
        <taxon>Campylobacterales</taxon>
        <taxon>Helicobacteraceae</taxon>
        <taxon>Helicobacter</taxon>
    </lineage>
</organism>
<protein>
    <submittedName>
        <fullName evidence="1">OMP518</fullName>
    </submittedName>
</protein>
<dbReference type="RefSeq" id="WP_158653796.1">
    <property type="nucleotide sequence ID" value="NZ_FZMA01000002.1"/>
</dbReference>
<sequence>MNTFRFLRRGLVSVCVSLSSLLGYGGDVRDGFFIEGSIGAQSSGVSSYGPNATASTPSKTLNAASLQASLNSHLKELATALQNLNATAAQVGSTKDILQLSPLDISGTMRAQIKGLEAQIQMEIGQLKTLVGTNPNAPNVANDQAIIQDYEKVLQSLQGYGVSIIGEVNNYDNTLAQAQIAFKDLKNAIASRNSASQKAYDAAYSAYEQKKQAFSAARDQITRFMGQCVGGSCGPSSVSPAEGAAQVEQFSNSILQGILGIAQNPDTDSIISINQYYNSYRAGVSGVCAPTSTNIGMDACFQKISPVMNNFSIEKLITDYAWFFQEAKEIGASLSLGAPQVDVAANGLVAVYNTLSNIMQATLGNYSRIIPTPDQYFHPPAVPVLKPMPSPPTLGFKYNNLSPQITTAANTINTVGTIHAPGQIVVPDLSPFSNVINHFARAFQNVNWNANVGVGYQYFFSRHFGFDVQVSVGYNYLNSPLFRKSPIFKSMQGFNWAIGGNVIFDFIAPSSQSGLFVGLFAGILGVGSHYFLDTKSSPLVRASDFNARLNVGIRFQFDRNIIKVGIEDPLYSHVIDMQAGDTHFIVDETPRNFDIYISFAHLF</sequence>
<dbReference type="AlphaFoldDB" id="A0A1M4NIA5"/>
<accession>A0A1M4NIA5</accession>
<name>A0A1M4NIA5_9HELI</name>
<evidence type="ECO:0000313" key="1">
    <source>
        <dbReference type="EMBL" id="SFZ72958.1"/>
    </source>
</evidence>
<proteinExistence type="predicted"/>
<reference evidence="1" key="1">
    <citation type="submission" date="2016-11" db="EMBL/GenBank/DDBJ databases">
        <title>Proteomic and phylogenetic analysis of the outer membrane protein repertoire of gastric Helicobacter species.</title>
        <authorList>
            <person name="Joosten M."/>
        </authorList>
    </citation>
    <scope>NUCLEOTIDE SEQUENCE</scope>
    <source>
        <strain evidence="1">KokIII</strain>
    </source>
</reference>
<gene>
    <name evidence="1" type="primary">omp518</name>
</gene>